<name>A0A650EYM6_9CAUD</name>
<keyword evidence="2" id="KW-1185">Reference proteome</keyword>
<protein>
    <submittedName>
        <fullName evidence="1">Uncharacterized protein</fullName>
    </submittedName>
</protein>
<gene>
    <name evidence="1" type="primary">193</name>
    <name evidence="1" type="ORF">SEA_FORZA_193</name>
</gene>
<dbReference type="EMBL" id="MK814760">
    <property type="protein sequence ID" value="QGT55154.1"/>
    <property type="molecule type" value="Genomic_DNA"/>
</dbReference>
<organism evidence="1 2">
    <name type="scientific">Gordonia phage Forza</name>
    <dbReference type="NCBI Taxonomy" id="2571247"/>
    <lineage>
        <taxon>Viruses</taxon>
        <taxon>Duplodnaviria</taxon>
        <taxon>Heunggongvirae</taxon>
        <taxon>Uroviricota</taxon>
        <taxon>Caudoviricetes</taxon>
        <taxon>Forzavirus</taxon>
        <taxon>Forzavirus forza</taxon>
    </lineage>
</organism>
<dbReference type="Proteomes" id="UP000423482">
    <property type="component" value="Segment"/>
</dbReference>
<evidence type="ECO:0000313" key="1">
    <source>
        <dbReference type="EMBL" id="QGT55154.1"/>
    </source>
</evidence>
<evidence type="ECO:0000313" key="2">
    <source>
        <dbReference type="Proteomes" id="UP000423482"/>
    </source>
</evidence>
<dbReference type="KEGG" id="vg:77924558"/>
<proteinExistence type="predicted"/>
<dbReference type="RefSeq" id="YP_010649041.1">
    <property type="nucleotide sequence ID" value="NC_070763.1"/>
</dbReference>
<sequence>MLRDKWMITKEQVDDATREILEFLRVNKSVGEQIPATYVNGMLAGRAVMYRIRKKFNSSTIFLQHLEHKGLVRIYEERNLGSVGRPKKYVEIVEFT</sequence>
<accession>A0A650EYM6</accession>
<reference evidence="1 2" key="1">
    <citation type="submission" date="2019-04" db="EMBL/GenBank/DDBJ databases">
        <authorList>
            <person name="Pope W.H."/>
            <person name="Garlena R.A."/>
            <person name="Russell D.A."/>
            <person name="Jacobs-Sera D."/>
            <person name="Hatfull G.F."/>
        </authorList>
    </citation>
    <scope>NUCLEOTIDE SEQUENCE [LARGE SCALE GENOMIC DNA]</scope>
</reference>
<dbReference type="GeneID" id="77924558"/>